<feature type="transmembrane region" description="Helical" evidence="5">
    <location>
        <begin position="371"/>
        <end position="388"/>
    </location>
</feature>
<feature type="transmembrane region" description="Helical" evidence="5">
    <location>
        <begin position="139"/>
        <end position="160"/>
    </location>
</feature>
<sequence>MEQINRYRRSERNSSKQTGKYAVRFRVVCLLHICFFFIVVLADLDYAAKVSLFAFLSAMTLWTGTKIPAGFIAISLISLIVFMKAATSDLLYNAFSEDVVWLMFGAFIIGEAIKESGLAARFSRAIIHRAKNKHSIIRGYTFVLGLTALFIPSTSGRAALSMPIIKQLAFHFSNKEKQFLAILTPVVILMSTSATLIGAGSHLIGVGLLEVTTGKTISFFQWLIWGIPFTIVITILTMYIVKLLLWPKSSSISGSDAKPVDFAQEDMLQHLLPKEKKAVIVLIALIIGWVTEDIHGYDTAFVTIIGSILLMIPRYGIISWKQGIKAVSWNLLLFVAAATALGHILVDTGVIGWMEREIIANLHSFTGASEWTIVLILSIVTVTSHLYITSHTTRAIVFIPSLIIFGQAIGADLDSFVFLSLIGMNYCVTFPVSSKALLLFYEEGDMRYNAQALLKISIVLMPIYIFVILLFYFTYWKWTGLSI</sequence>
<evidence type="ECO:0000256" key="1">
    <source>
        <dbReference type="ARBA" id="ARBA00004141"/>
    </source>
</evidence>
<dbReference type="GO" id="GO:0005886">
    <property type="term" value="C:plasma membrane"/>
    <property type="evidence" value="ECO:0007669"/>
    <property type="project" value="TreeGrafter"/>
</dbReference>
<dbReference type="Pfam" id="PF00939">
    <property type="entry name" value="Na_sulph_symp"/>
    <property type="match status" value="1"/>
</dbReference>
<keyword evidence="4 5" id="KW-0472">Membrane</keyword>
<dbReference type="InterPro" id="IPR001898">
    <property type="entry name" value="SLC13A/DASS"/>
</dbReference>
<gene>
    <name evidence="6" type="ORF">SAMN05421663_10827</name>
</gene>
<keyword evidence="3 5" id="KW-1133">Transmembrane helix</keyword>
<keyword evidence="2 5" id="KW-0812">Transmembrane</keyword>
<proteinExistence type="predicted"/>
<keyword evidence="7" id="KW-1185">Reference proteome</keyword>
<accession>A0A1G6T513</accession>
<feature type="transmembrane region" description="Helical" evidence="5">
    <location>
        <begin position="417"/>
        <end position="441"/>
    </location>
</feature>
<protein>
    <submittedName>
        <fullName evidence="6">Anion transporter</fullName>
    </submittedName>
</protein>
<evidence type="ECO:0000256" key="4">
    <source>
        <dbReference type="ARBA" id="ARBA00023136"/>
    </source>
</evidence>
<dbReference type="RefSeq" id="WP_093727878.1">
    <property type="nucleotide sequence ID" value="NZ_FMZB01000008.1"/>
</dbReference>
<dbReference type="InterPro" id="IPR051679">
    <property type="entry name" value="DASS-Related_Transporters"/>
</dbReference>
<dbReference type="AlphaFoldDB" id="A0A1G6T513"/>
<comment type="subcellular location">
    <subcellularLocation>
        <location evidence="1">Membrane</location>
        <topology evidence="1">Multi-pass membrane protein</topology>
    </subcellularLocation>
</comment>
<dbReference type="STRING" id="361279.SAMN05421663_10827"/>
<evidence type="ECO:0000313" key="6">
    <source>
        <dbReference type="EMBL" id="SDD23557.1"/>
    </source>
</evidence>
<dbReference type="OrthoDB" id="9156049at2"/>
<feature type="transmembrane region" description="Helical" evidence="5">
    <location>
        <begin position="21"/>
        <end position="41"/>
    </location>
</feature>
<feature type="transmembrane region" description="Helical" evidence="5">
    <location>
        <begin position="300"/>
        <end position="317"/>
    </location>
</feature>
<evidence type="ECO:0000256" key="3">
    <source>
        <dbReference type="ARBA" id="ARBA00022989"/>
    </source>
</evidence>
<feature type="transmembrane region" description="Helical" evidence="5">
    <location>
        <begin position="395"/>
        <end position="411"/>
    </location>
</feature>
<feature type="transmembrane region" description="Helical" evidence="5">
    <location>
        <begin position="329"/>
        <end position="351"/>
    </location>
</feature>
<evidence type="ECO:0000256" key="5">
    <source>
        <dbReference type="SAM" id="Phobius"/>
    </source>
</evidence>
<dbReference type="GO" id="GO:0022857">
    <property type="term" value="F:transmembrane transporter activity"/>
    <property type="evidence" value="ECO:0007669"/>
    <property type="project" value="InterPro"/>
</dbReference>
<dbReference type="PANTHER" id="PTHR43652">
    <property type="entry name" value="BASIC AMINO ACID ANTIPORTER YFCC-RELATED"/>
    <property type="match status" value="1"/>
</dbReference>
<reference evidence="7" key="1">
    <citation type="submission" date="2016-10" db="EMBL/GenBank/DDBJ databases">
        <authorList>
            <person name="Varghese N."/>
            <person name="Submissions S."/>
        </authorList>
    </citation>
    <scope>NUCLEOTIDE SEQUENCE [LARGE SCALE GENOMIC DNA]</scope>
    <source>
        <strain evidence="7">DSM 21620</strain>
    </source>
</reference>
<organism evidence="6 7">
    <name type="scientific">Terribacillus halophilus</name>
    <dbReference type="NCBI Taxonomy" id="361279"/>
    <lineage>
        <taxon>Bacteria</taxon>
        <taxon>Bacillati</taxon>
        <taxon>Bacillota</taxon>
        <taxon>Bacilli</taxon>
        <taxon>Bacillales</taxon>
        <taxon>Bacillaceae</taxon>
        <taxon>Terribacillus</taxon>
    </lineage>
</organism>
<feature type="transmembrane region" description="Helical" evidence="5">
    <location>
        <begin position="61"/>
        <end position="83"/>
    </location>
</feature>
<feature type="transmembrane region" description="Helical" evidence="5">
    <location>
        <begin position="453"/>
        <end position="475"/>
    </location>
</feature>
<feature type="transmembrane region" description="Helical" evidence="5">
    <location>
        <begin position="219"/>
        <end position="241"/>
    </location>
</feature>
<evidence type="ECO:0000256" key="2">
    <source>
        <dbReference type="ARBA" id="ARBA00022692"/>
    </source>
</evidence>
<feature type="transmembrane region" description="Helical" evidence="5">
    <location>
        <begin position="180"/>
        <end position="199"/>
    </location>
</feature>
<dbReference type="Proteomes" id="UP000198666">
    <property type="component" value="Unassembled WGS sequence"/>
</dbReference>
<name>A0A1G6T513_9BACI</name>
<dbReference type="EMBL" id="FMZB01000008">
    <property type="protein sequence ID" value="SDD23557.1"/>
    <property type="molecule type" value="Genomic_DNA"/>
</dbReference>
<dbReference type="PANTHER" id="PTHR43652:SF2">
    <property type="entry name" value="BASIC AMINO ACID ANTIPORTER YFCC-RELATED"/>
    <property type="match status" value="1"/>
</dbReference>
<evidence type="ECO:0000313" key="7">
    <source>
        <dbReference type="Proteomes" id="UP000198666"/>
    </source>
</evidence>